<proteinExistence type="predicted"/>
<sequence length="185" mass="19918">MPRDNLTLDRYLANCIPVGTLCPKGQGLGKGLEKGAPQAYLEGTLSSILTTPTALKVAGLNTWIHHSRVKAAHQPSDAQPEWKVTSDQKHPLTQAQHPTGRLPDELCNSTLKAENTTWYSPAGTFYVDKDNSMVITRGKVGWELEEEALAVLAPAASTGAIARTHCWYPALVPIAPEGFSTSPCS</sequence>
<reference evidence="1" key="1">
    <citation type="submission" date="2023-06" db="EMBL/GenBank/DDBJ databases">
        <title>Reference genome for the Northern bat (Eptesicus nilssonii), a most northern bat species.</title>
        <authorList>
            <person name="Laine V.N."/>
            <person name="Pulliainen A.T."/>
            <person name="Lilley T.M."/>
        </authorList>
    </citation>
    <scope>NUCLEOTIDE SEQUENCE</scope>
    <source>
        <strain evidence="1">BLF_Eptnil</strain>
        <tissue evidence="1">Kidney</tissue>
    </source>
</reference>
<comment type="caution">
    <text evidence="1">The sequence shown here is derived from an EMBL/GenBank/DDBJ whole genome shotgun (WGS) entry which is preliminary data.</text>
</comment>
<dbReference type="AlphaFoldDB" id="A0AA40IBA4"/>
<evidence type="ECO:0000313" key="1">
    <source>
        <dbReference type="EMBL" id="KAK1346413.1"/>
    </source>
</evidence>
<dbReference type="EMBL" id="JAULJE010000001">
    <property type="protein sequence ID" value="KAK1346413.1"/>
    <property type="molecule type" value="Genomic_DNA"/>
</dbReference>
<protein>
    <submittedName>
        <fullName evidence="1">Uncharacterized protein</fullName>
    </submittedName>
</protein>
<organism evidence="1 2">
    <name type="scientific">Cnephaeus nilssonii</name>
    <name type="common">Northern bat</name>
    <name type="synonym">Eptesicus nilssonii</name>
    <dbReference type="NCBI Taxonomy" id="3371016"/>
    <lineage>
        <taxon>Eukaryota</taxon>
        <taxon>Metazoa</taxon>
        <taxon>Chordata</taxon>
        <taxon>Craniata</taxon>
        <taxon>Vertebrata</taxon>
        <taxon>Euteleostomi</taxon>
        <taxon>Mammalia</taxon>
        <taxon>Eutheria</taxon>
        <taxon>Laurasiatheria</taxon>
        <taxon>Chiroptera</taxon>
        <taxon>Yangochiroptera</taxon>
        <taxon>Vespertilionidae</taxon>
        <taxon>Cnephaeus</taxon>
    </lineage>
</organism>
<dbReference type="Proteomes" id="UP001177744">
    <property type="component" value="Unassembled WGS sequence"/>
</dbReference>
<dbReference type="Gene3D" id="2.30.30.850">
    <property type="match status" value="1"/>
</dbReference>
<accession>A0AA40IBA4</accession>
<evidence type="ECO:0000313" key="2">
    <source>
        <dbReference type="Proteomes" id="UP001177744"/>
    </source>
</evidence>
<gene>
    <name evidence="1" type="ORF">QTO34_000269</name>
</gene>
<keyword evidence="2" id="KW-1185">Reference proteome</keyword>
<name>A0AA40IBA4_CNENI</name>